<evidence type="ECO:0000313" key="2">
    <source>
        <dbReference type="EMBL" id="MBB5153291.1"/>
    </source>
</evidence>
<dbReference type="Proteomes" id="UP000584374">
    <property type="component" value="Unassembled WGS sequence"/>
</dbReference>
<reference evidence="2 3" key="1">
    <citation type="submission" date="2020-08" db="EMBL/GenBank/DDBJ databases">
        <title>Sequencing the genomes of 1000 actinobacteria strains.</title>
        <authorList>
            <person name="Klenk H.-P."/>
        </authorList>
    </citation>
    <scope>NUCLEOTIDE SEQUENCE [LARGE SCALE GENOMIC DNA]</scope>
    <source>
        <strain evidence="2 3">DSM 45584</strain>
    </source>
</reference>
<dbReference type="NCBIfam" id="NF033545">
    <property type="entry name" value="transpos_IS630"/>
    <property type="match status" value="1"/>
</dbReference>
<dbReference type="PANTHER" id="PTHR30347:SF1">
    <property type="entry name" value="MECHANOSENSITIVE CHANNEL MSCK"/>
    <property type="match status" value="1"/>
</dbReference>
<dbReference type="SUPFAM" id="SSF53098">
    <property type="entry name" value="Ribonuclease H-like"/>
    <property type="match status" value="1"/>
</dbReference>
<protein>
    <submittedName>
        <fullName evidence="2">Transposase</fullName>
    </submittedName>
</protein>
<dbReference type="InterPro" id="IPR012337">
    <property type="entry name" value="RNaseH-like_sf"/>
</dbReference>
<keyword evidence="3" id="KW-1185">Reference proteome</keyword>
<dbReference type="PANTHER" id="PTHR30347">
    <property type="entry name" value="POTASSIUM CHANNEL RELATED"/>
    <property type="match status" value="1"/>
</dbReference>
<dbReference type="InterPro" id="IPR036397">
    <property type="entry name" value="RNaseH_sf"/>
</dbReference>
<dbReference type="Pfam" id="PF13358">
    <property type="entry name" value="DDE_3"/>
    <property type="match status" value="1"/>
</dbReference>
<accession>A0A840Q192</accession>
<dbReference type="Pfam" id="PF13565">
    <property type="entry name" value="HTH_32"/>
    <property type="match status" value="1"/>
</dbReference>
<evidence type="ECO:0000313" key="3">
    <source>
        <dbReference type="Proteomes" id="UP000584374"/>
    </source>
</evidence>
<dbReference type="SUPFAM" id="SSF46689">
    <property type="entry name" value="Homeodomain-like"/>
    <property type="match status" value="1"/>
</dbReference>
<proteinExistence type="predicted"/>
<dbReference type="Gene3D" id="3.30.420.10">
    <property type="entry name" value="Ribonuclease H-like superfamily/Ribonuclease H"/>
    <property type="match status" value="1"/>
</dbReference>
<dbReference type="GO" id="GO:0003676">
    <property type="term" value="F:nucleic acid binding"/>
    <property type="evidence" value="ECO:0007669"/>
    <property type="project" value="InterPro"/>
</dbReference>
<evidence type="ECO:0000259" key="1">
    <source>
        <dbReference type="Pfam" id="PF13358"/>
    </source>
</evidence>
<feature type="domain" description="Tc1-like transposase DDE" evidence="1">
    <location>
        <begin position="181"/>
        <end position="325"/>
    </location>
</feature>
<dbReference type="EMBL" id="JACHIW010000001">
    <property type="protein sequence ID" value="MBB5153291.1"/>
    <property type="molecule type" value="Genomic_DNA"/>
</dbReference>
<dbReference type="AlphaFoldDB" id="A0A840Q192"/>
<organism evidence="2 3">
    <name type="scientific">Saccharopolyspora phatthalungensis</name>
    <dbReference type="NCBI Taxonomy" id="664693"/>
    <lineage>
        <taxon>Bacteria</taxon>
        <taxon>Bacillati</taxon>
        <taxon>Actinomycetota</taxon>
        <taxon>Actinomycetes</taxon>
        <taxon>Pseudonocardiales</taxon>
        <taxon>Pseudonocardiaceae</taxon>
        <taxon>Saccharopolyspora</taxon>
    </lineage>
</organism>
<sequence>MIVVLTGAVELSTGEETELRALTNSRDVPARVATRARIVLWCAEGRRKKEVASLAGVSRPTVDLWLDRYATDGIPGLLDQSHAAPREQVPARIRGRILALTQASPPGETGLSHWSSREMAAYIKRTEGVAVSHNYVAKLWREHGLPPHRQGTFKVGKDPEFADKVADIVGLYLQPPGSAVVLCVDEKTQVQALDRTQPVLPIAFGAAEKRTHDYVRHGTTNLFAALNVDTGEVFGECKPTRNGADFLAFLKQAVKPHHGKDIHVVLDNLSTHTTPQVRAWLEKNPRVRFHFTPKGSSWINQIENWFSIITRQAIRRGTFSSVKVLISRIRDYIQHWNTNPKPFAWTATADEILAKVRLVQTNIKKLVDNNAK</sequence>
<name>A0A840Q192_9PSEU</name>
<dbReference type="InterPro" id="IPR047655">
    <property type="entry name" value="Transpos_IS630-like"/>
</dbReference>
<comment type="caution">
    <text evidence="2">The sequence shown here is derived from an EMBL/GenBank/DDBJ whole genome shotgun (WGS) entry which is preliminary data.</text>
</comment>
<gene>
    <name evidence="2" type="ORF">BJ970_000825</name>
</gene>
<dbReference type="InterPro" id="IPR009057">
    <property type="entry name" value="Homeodomain-like_sf"/>
</dbReference>
<dbReference type="InterPro" id="IPR052702">
    <property type="entry name" value="MscS-like_channel"/>
</dbReference>
<dbReference type="InterPro" id="IPR038717">
    <property type="entry name" value="Tc1-like_DDE_dom"/>
</dbReference>